<evidence type="ECO:0000259" key="6">
    <source>
        <dbReference type="Pfam" id="PF01494"/>
    </source>
</evidence>
<feature type="domain" description="FAD-binding" evidence="6">
    <location>
        <begin position="7"/>
        <end position="344"/>
    </location>
</feature>
<dbReference type="Gene3D" id="3.50.50.60">
    <property type="entry name" value="FAD/NAD(P)-binding domain"/>
    <property type="match status" value="1"/>
</dbReference>
<evidence type="ECO:0000313" key="7">
    <source>
        <dbReference type="EMBL" id="MFC3512489.1"/>
    </source>
</evidence>
<sequence>MAGKALSVAIVGGGIGGLTLALALRQRGIGAEVYERSAELREVGAAVALAANGSRVMRRLGLRDELAACSAVPTELVYRHWRDGRRVVAFPIGDAYEERFGGPYFGVHRADLQRILADAWGKVHLGRRVTGVVADGTGYRLECADGTSETADVVVGADGVHSTVRAWVDDSPLARYSGSSGFRGLVPVSQLPSLPDAGAMQFWLGPGGHLLHYAIGDGSVVNFLAVLDEPAEWAGASWTEDIPRERIEAAFEGWHPAVREMVGATTLYQRWGLFSQNPLNRWHRGGVVLLGDAAHAMLPHHGQGANQTIEDAVTLAECLARDSRETALARYEKLRRPRTRAVQRSSWVANALLHLPDGPAADARDVALRRIDETVEWIHSHDAVAVALASASPPRAESP</sequence>
<dbReference type="Pfam" id="PF01494">
    <property type="entry name" value="FAD_binding_3"/>
    <property type="match status" value="1"/>
</dbReference>
<evidence type="ECO:0000256" key="1">
    <source>
        <dbReference type="ARBA" id="ARBA00001974"/>
    </source>
</evidence>
<dbReference type="InterPro" id="IPR036188">
    <property type="entry name" value="FAD/NAD-bd_sf"/>
</dbReference>
<accession>A0ABV7QK13</accession>
<dbReference type="PRINTS" id="PR00420">
    <property type="entry name" value="RNGMNOXGNASE"/>
</dbReference>
<keyword evidence="8" id="KW-1185">Reference proteome</keyword>
<dbReference type="Proteomes" id="UP001595764">
    <property type="component" value="Unassembled WGS sequence"/>
</dbReference>
<dbReference type="SUPFAM" id="SSF54373">
    <property type="entry name" value="FAD-linked reductases, C-terminal domain"/>
    <property type="match status" value="1"/>
</dbReference>
<dbReference type="EMBL" id="JBHRWI010000022">
    <property type="protein sequence ID" value="MFC3512489.1"/>
    <property type="molecule type" value="Genomic_DNA"/>
</dbReference>
<dbReference type="GO" id="GO:0004497">
    <property type="term" value="F:monooxygenase activity"/>
    <property type="evidence" value="ECO:0007669"/>
    <property type="project" value="UniProtKB-KW"/>
</dbReference>
<comment type="caution">
    <text evidence="7">The sequence shown here is derived from an EMBL/GenBank/DDBJ whole genome shotgun (WGS) entry which is preliminary data.</text>
</comment>
<comment type="cofactor">
    <cofactor evidence="1">
        <name>FAD</name>
        <dbReference type="ChEBI" id="CHEBI:57692"/>
    </cofactor>
</comment>
<dbReference type="PANTHER" id="PTHR13789:SF318">
    <property type="entry name" value="GERANYLGERANYL DIPHOSPHATE REDUCTASE"/>
    <property type="match status" value="1"/>
</dbReference>
<dbReference type="SUPFAM" id="SSF51905">
    <property type="entry name" value="FAD/NAD(P)-binding domain"/>
    <property type="match status" value="1"/>
</dbReference>
<keyword evidence="2" id="KW-0285">Flavoprotein</keyword>
<dbReference type="RefSeq" id="WP_377871666.1">
    <property type="nucleotide sequence ID" value="NZ_JBHMAY010000032.1"/>
</dbReference>
<evidence type="ECO:0000256" key="3">
    <source>
        <dbReference type="ARBA" id="ARBA00022827"/>
    </source>
</evidence>
<keyword evidence="4" id="KW-0560">Oxidoreductase</keyword>
<gene>
    <name evidence="7" type="ORF">ACFORO_20135</name>
</gene>
<evidence type="ECO:0000256" key="4">
    <source>
        <dbReference type="ARBA" id="ARBA00023002"/>
    </source>
</evidence>
<dbReference type="PANTHER" id="PTHR13789">
    <property type="entry name" value="MONOOXYGENASE"/>
    <property type="match status" value="1"/>
</dbReference>
<evidence type="ECO:0000256" key="2">
    <source>
        <dbReference type="ARBA" id="ARBA00022630"/>
    </source>
</evidence>
<name>A0ABV7QK13_9PSEU</name>
<dbReference type="InterPro" id="IPR002938">
    <property type="entry name" value="FAD-bd"/>
</dbReference>
<dbReference type="InterPro" id="IPR050493">
    <property type="entry name" value="FAD-dep_Monooxygenase_BioMet"/>
</dbReference>
<protein>
    <submittedName>
        <fullName evidence="7">FAD-dependent monooxygenase</fullName>
    </submittedName>
</protein>
<reference evidence="8" key="1">
    <citation type="journal article" date="2019" name="Int. J. Syst. Evol. Microbiol.">
        <title>The Global Catalogue of Microorganisms (GCM) 10K type strain sequencing project: providing services to taxonomists for standard genome sequencing and annotation.</title>
        <authorList>
            <consortium name="The Broad Institute Genomics Platform"/>
            <consortium name="The Broad Institute Genome Sequencing Center for Infectious Disease"/>
            <person name="Wu L."/>
            <person name="Ma J."/>
        </authorList>
    </citation>
    <scope>NUCLEOTIDE SEQUENCE [LARGE SCALE GENOMIC DNA]</scope>
    <source>
        <strain evidence="8">CGMCC 4.7682</strain>
    </source>
</reference>
<evidence type="ECO:0000256" key="5">
    <source>
        <dbReference type="ARBA" id="ARBA00023033"/>
    </source>
</evidence>
<keyword evidence="3" id="KW-0274">FAD</keyword>
<organism evidence="7 8">
    <name type="scientific">Amycolatopsis halotolerans</name>
    <dbReference type="NCBI Taxonomy" id="330083"/>
    <lineage>
        <taxon>Bacteria</taxon>
        <taxon>Bacillati</taxon>
        <taxon>Actinomycetota</taxon>
        <taxon>Actinomycetes</taxon>
        <taxon>Pseudonocardiales</taxon>
        <taxon>Pseudonocardiaceae</taxon>
        <taxon>Amycolatopsis</taxon>
    </lineage>
</organism>
<evidence type="ECO:0000313" key="8">
    <source>
        <dbReference type="Proteomes" id="UP001595764"/>
    </source>
</evidence>
<proteinExistence type="predicted"/>
<keyword evidence="5 7" id="KW-0503">Monooxygenase</keyword>